<keyword evidence="8" id="KW-0067">ATP-binding</keyword>
<dbReference type="GO" id="GO:0005524">
    <property type="term" value="F:ATP binding"/>
    <property type="evidence" value="ECO:0007669"/>
    <property type="project" value="UniProtKB-KW"/>
</dbReference>
<dbReference type="Pfam" id="PF02367">
    <property type="entry name" value="TsaE"/>
    <property type="match status" value="1"/>
</dbReference>
<accession>A0A517Z608</accession>
<dbReference type="InterPro" id="IPR027417">
    <property type="entry name" value="P-loop_NTPase"/>
</dbReference>
<evidence type="ECO:0000256" key="6">
    <source>
        <dbReference type="ARBA" id="ARBA00022723"/>
    </source>
</evidence>
<keyword evidence="6" id="KW-0479">Metal-binding</keyword>
<evidence type="ECO:0000256" key="9">
    <source>
        <dbReference type="ARBA" id="ARBA00022842"/>
    </source>
</evidence>
<dbReference type="AlphaFoldDB" id="A0A517Z608"/>
<dbReference type="GO" id="GO:0005737">
    <property type="term" value="C:cytoplasm"/>
    <property type="evidence" value="ECO:0007669"/>
    <property type="project" value="UniProtKB-SubCell"/>
</dbReference>
<keyword evidence="5" id="KW-0819">tRNA processing</keyword>
<dbReference type="NCBIfam" id="TIGR00150">
    <property type="entry name" value="T6A_YjeE"/>
    <property type="match status" value="1"/>
</dbReference>
<protein>
    <recommendedName>
        <fullName evidence="3">tRNA threonylcarbamoyladenosine biosynthesis protein TsaE</fullName>
    </recommendedName>
    <alternativeName>
        <fullName evidence="10">t(6)A37 threonylcarbamoyladenosine biosynthesis protein TsaE</fullName>
    </alternativeName>
</protein>
<evidence type="ECO:0000313" key="12">
    <source>
        <dbReference type="Proteomes" id="UP000320496"/>
    </source>
</evidence>
<dbReference type="OrthoDB" id="9815896at2"/>
<reference evidence="11 12" key="1">
    <citation type="submission" date="2019-02" db="EMBL/GenBank/DDBJ databases">
        <title>Deep-cultivation of Planctomycetes and their phenomic and genomic characterization uncovers novel biology.</title>
        <authorList>
            <person name="Wiegand S."/>
            <person name="Jogler M."/>
            <person name="Boedeker C."/>
            <person name="Pinto D."/>
            <person name="Vollmers J."/>
            <person name="Rivas-Marin E."/>
            <person name="Kohn T."/>
            <person name="Peeters S.H."/>
            <person name="Heuer A."/>
            <person name="Rast P."/>
            <person name="Oberbeckmann S."/>
            <person name="Bunk B."/>
            <person name="Jeske O."/>
            <person name="Meyerdierks A."/>
            <person name="Storesund J.E."/>
            <person name="Kallscheuer N."/>
            <person name="Luecker S."/>
            <person name="Lage O.M."/>
            <person name="Pohl T."/>
            <person name="Merkel B.J."/>
            <person name="Hornburger P."/>
            <person name="Mueller R.-W."/>
            <person name="Bruemmer F."/>
            <person name="Labrenz M."/>
            <person name="Spormann A.M."/>
            <person name="Op den Camp H."/>
            <person name="Overmann J."/>
            <person name="Amann R."/>
            <person name="Jetten M.S.M."/>
            <person name="Mascher T."/>
            <person name="Medema M.H."/>
            <person name="Devos D.P."/>
            <person name="Kaster A.-K."/>
            <person name="Ovreas L."/>
            <person name="Rohde M."/>
            <person name="Galperin M.Y."/>
            <person name="Jogler C."/>
        </authorList>
    </citation>
    <scope>NUCLEOTIDE SEQUENCE [LARGE SCALE GENOMIC DNA]</scope>
    <source>
        <strain evidence="11 12">Mal4</strain>
    </source>
</reference>
<evidence type="ECO:0000256" key="7">
    <source>
        <dbReference type="ARBA" id="ARBA00022741"/>
    </source>
</evidence>
<dbReference type="GO" id="GO:0002949">
    <property type="term" value="P:tRNA threonylcarbamoyladenosine modification"/>
    <property type="evidence" value="ECO:0007669"/>
    <property type="project" value="InterPro"/>
</dbReference>
<dbReference type="PANTHER" id="PTHR33540:SF2">
    <property type="entry name" value="TRNA THREONYLCARBAMOYLADENOSINE BIOSYNTHESIS PROTEIN TSAE"/>
    <property type="match status" value="1"/>
</dbReference>
<organism evidence="11 12">
    <name type="scientific">Maioricimonas rarisocia</name>
    <dbReference type="NCBI Taxonomy" id="2528026"/>
    <lineage>
        <taxon>Bacteria</taxon>
        <taxon>Pseudomonadati</taxon>
        <taxon>Planctomycetota</taxon>
        <taxon>Planctomycetia</taxon>
        <taxon>Planctomycetales</taxon>
        <taxon>Planctomycetaceae</taxon>
        <taxon>Maioricimonas</taxon>
    </lineage>
</organism>
<evidence type="ECO:0000256" key="1">
    <source>
        <dbReference type="ARBA" id="ARBA00004496"/>
    </source>
</evidence>
<dbReference type="GO" id="GO:0046872">
    <property type="term" value="F:metal ion binding"/>
    <property type="evidence" value="ECO:0007669"/>
    <property type="project" value="UniProtKB-KW"/>
</dbReference>
<dbReference type="RefSeq" id="WP_145369114.1">
    <property type="nucleotide sequence ID" value="NZ_CP036275.1"/>
</dbReference>
<dbReference type="PANTHER" id="PTHR33540">
    <property type="entry name" value="TRNA THREONYLCARBAMOYLADENOSINE BIOSYNTHESIS PROTEIN TSAE"/>
    <property type="match status" value="1"/>
</dbReference>
<evidence type="ECO:0000313" key="11">
    <source>
        <dbReference type="EMBL" id="QDU37859.1"/>
    </source>
</evidence>
<comment type="subcellular location">
    <subcellularLocation>
        <location evidence="1">Cytoplasm</location>
    </subcellularLocation>
</comment>
<name>A0A517Z608_9PLAN</name>
<evidence type="ECO:0000256" key="3">
    <source>
        <dbReference type="ARBA" id="ARBA00019010"/>
    </source>
</evidence>
<keyword evidence="9" id="KW-0460">Magnesium</keyword>
<gene>
    <name evidence="11" type="primary">tsaE</name>
    <name evidence="11" type="ORF">Mal4_21760</name>
</gene>
<dbReference type="Gene3D" id="3.40.50.300">
    <property type="entry name" value="P-loop containing nucleotide triphosphate hydrolases"/>
    <property type="match status" value="1"/>
</dbReference>
<dbReference type="EMBL" id="CP036275">
    <property type="protein sequence ID" value="QDU37859.1"/>
    <property type="molecule type" value="Genomic_DNA"/>
</dbReference>
<evidence type="ECO:0000256" key="10">
    <source>
        <dbReference type="ARBA" id="ARBA00032441"/>
    </source>
</evidence>
<dbReference type="KEGG" id="mri:Mal4_21760"/>
<comment type="similarity">
    <text evidence="2">Belongs to the TsaE family.</text>
</comment>
<keyword evidence="12" id="KW-1185">Reference proteome</keyword>
<sequence>MPSETPFPGVRYEFPSASESETYRFGAALARVLQPGDVVCLNGRLGAGKTRLVQAVAAAMGNDSQPVTSPTFTLIHEYVGDVDLFHVDAYRLRDSDEFLELGGEEILAAGGICLIEWANRIDDVLPRDALHITLDVLGENVREISVSATTGKAAGRVERLRQILEESAQSSGDSASD</sequence>
<dbReference type="InterPro" id="IPR003442">
    <property type="entry name" value="T6A_TsaE"/>
</dbReference>
<dbReference type="SUPFAM" id="SSF52540">
    <property type="entry name" value="P-loop containing nucleoside triphosphate hydrolases"/>
    <property type="match status" value="1"/>
</dbReference>
<dbReference type="Proteomes" id="UP000320496">
    <property type="component" value="Chromosome"/>
</dbReference>
<evidence type="ECO:0000256" key="8">
    <source>
        <dbReference type="ARBA" id="ARBA00022840"/>
    </source>
</evidence>
<keyword evidence="7" id="KW-0547">Nucleotide-binding</keyword>
<evidence type="ECO:0000256" key="2">
    <source>
        <dbReference type="ARBA" id="ARBA00007599"/>
    </source>
</evidence>
<proteinExistence type="inferred from homology"/>
<evidence type="ECO:0000256" key="5">
    <source>
        <dbReference type="ARBA" id="ARBA00022694"/>
    </source>
</evidence>
<keyword evidence="4" id="KW-0963">Cytoplasm</keyword>
<evidence type="ECO:0000256" key="4">
    <source>
        <dbReference type="ARBA" id="ARBA00022490"/>
    </source>
</evidence>